<gene>
    <name evidence="3" type="ORF">J4H85_03790</name>
</gene>
<dbReference type="EMBL" id="JAGFBF010000001">
    <property type="protein sequence ID" value="MBO2989120.1"/>
    <property type="molecule type" value="Genomic_DNA"/>
</dbReference>
<dbReference type="GO" id="GO:0016811">
    <property type="term" value="F:hydrolase activity, acting on carbon-nitrogen (but not peptide) bonds, in linear amides"/>
    <property type="evidence" value="ECO:0007669"/>
    <property type="project" value="UniProtKB-ARBA"/>
</dbReference>
<organism evidence="3 4">
    <name type="scientific">Leucobacter tardus</name>
    <dbReference type="NCBI Taxonomy" id="501483"/>
    <lineage>
        <taxon>Bacteria</taxon>
        <taxon>Bacillati</taxon>
        <taxon>Actinomycetota</taxon>
        <taxon>Actinomycetes</taxon>
        <taxon>Micrococcales</taxon>
        <taxon>Microbacteriaceae</taxon>
        <taxon>Leucobacter</taxon>
    </lineage>
</organism>
<dbReference type="SUPFAM" id="SSF56317">
    <property type="entry name" value="Carbon-nitrogen hydrolase"/>
    <property type="match status" value="1"/>
</dbReference>
<accession>A0A939QBD7</accession>
<keyword evidence="4" id="KW-1185">Reference proteome</keyword>
<dbReference type="PANTHER" id="PTHR43674:SF2">
    <property type="entry name" value="BETA-UREIDOPROPIONASE"/>
    <property type="match status" value="1"/>
</dbReference>
<protein>
    <submittedName>
        <fullName evidence="3">Carbon-nitrogen hydrolase family protein</fullName>
    </submittedName>
</protein>
<dbReference type="InterPro" id="IPR050345">
    <property type="entry name" value="Aliph_Amidase/BUP"/>
</dbReference>
<dbReference type="InterPro" id="IPR036526">
    <property type="entry name" value="C-N_Hydrolase_sf"/>
</dbReference>
<proteinExistence type="predicted"/>
<name>A0A939QBD7_9MICO</name>
<dbReference type="CDD" id="cd07197">
    <property type="entry name" value="nitrilase"/>
    <property type="match status" value="1"/>
</dbReference>
<dbReference type="Pfam" id="PF00795">
    <property type="entry name" value="CN_hydrolase"/>
    <property type="match status" value="1"/>
</dbReference>
<dbReference type="Proteomes" id="UP000668403">
    <property type="component" value="Unassembled WGS sequence"/>
</dbReference>
<comment type="caution">
    <text evidence="3">The sequence shown here is derived from an EMBL/GenBank/DDBJ whole genome shotgun (WGS) entry which is preliminary data.</text>
</comment>
<dbReference type="PANTHER" id="PTHR43674">
    <property type="entry name" value="NITRILASE C965.09-RELATED"/>
    <property type="match status" value="1"/>
</dbReference>
<dbReference type="RefSeq" id="WP_208236963.1">
    <property type="nucleotide sequence ID" value="NZ_BAAAQU010000001.1"/>
</dbReference>
<keyword evidence="1 3" id="KW-0378">Hydrolase</keyword>
<sequence>MGQLIVGAAQRAPLACEDPLEPFASDVRATLAAHPEIEVLVYPELHLSGTEHLAEADRAVALEAAAVPLQSVFVETLGDIARQHGIWLCPGSIGEITPDGAFANTQLLFAPDGTLRAAYRKMFPWRPFEPHRPGTEFVVQPMDGRDSVLGLSICYDAWFPEHSRQLAWLGADTILNIVKTTSPDREQELVLARANAIVNQNVVVSVNCAGPIGRGRSIVVGPEGFVMAEAGLGAETLIATVDSDRIAAIRAAGTMGTNRVWSQFQPGDAEIPLPAYAGRIDPTNWAPRNPRTP</sequence>
<evidence type="ECO:0000313" key="3">
    <source>
        <dbReference type="EMBL" id="MBO2989120.1"/>
    </source>
</evidence>
<feature type="domain" description="CN hydrolase" evidence="2">
    <location>
        <begin position="4"/>
        <end position="243"/>
    </location>
</feature>
<evidence type="ECO:0000259" key="2">
    <source>
        <dbReference type="PROSITE" id="PS50263"/>
    </source>
</evidence>
<dbReference type="AlphaFoldDB" id="A0A939QBD7"/>
<dbReference type="Gene3D" id="3.60.110.10">
    <property type="entry name" value="Carbon-nitrogen hydrolase"/>
    <property type="match status" value="1"/>
</dbReference>
<dbReference type="InterPro" id="IPR003010">
    <property type="entry name" value="C-N_Hydrolase"/>
</dbReference>
<evidence type="ECO:0000313" key="4">
    <source>
        <dbReference type="Proteomes" id="UP000668403"/>
    </source>
</evidence>
<reference evidence="3" key="1">
    <citation type="submission" date="2021-03" db="EMBL/GenBank/DDBJ databases">
        <title>Leucobacter chromiisoli sp. nov., isolated from chromium-containing soil of chemical plant.</title>
        <authorList>
            <person name="Xu Z."/>
        </authorList>
    </citation>
    <scope>NUCLEOTIDE SEQUENCE</scope>
    <source>
        <strain evidence="3">K 70/01</strain>
    </source>
</reference>
<evidence type="ECO:0000256" key="1">
    <source>
        <dbReference type="ARBA" id="ARBA00022801"/>
    </source>
</evidence>
<dbReference type="PROSITE" id="PS50263">
    <property type="entry name" value="CN_HYDROLASE"/>
    <property type="match status" value="1"/>
</dbReference>